<accession>A0A9E5JWM3</accession>
<feature type="domain" description="HTH araC/xylS-type" evidence="4">
    <location>
        <begin position="177"/>
        <end position="277"/>
    </location>
</feature>
<keyword evidence="2" id="KW-0238">DNA-binding</keyword>
<dbReference type="EMBL" id="JAAONZ010000006">
    <property type="protein sequence ID" value="NHO65921.1"/>
    <property type="molecule type" value="Genomic_DNA"/>
</dbReference>
<evidence type="ECO:0000259" key="4">
    <source>
        <dbReference type="PROSITE" id="PS01124"/>
    </source>
</evidence>
<dbReference type="InterPro" id="IPR050204">
    <property type="entry name" value="AraC_XylS_family_regulators"/>
</dbReference>
<dbReference type="PANTHER" id="PTHR46796:SF6">
    <property type="entry name" value="ARAC SUBFAMILY"/>
    <property type="match status" value="1"/>
</dbReference>
<keyword evidence="6" id="KW-1185">Reference proteome</keyword>
<dbReference type="GO" id="GO:0043565">
    <property type="term" value="F:sequence-specific DNA binding"/>
    <property type="evidence" value="ECO:0007669"/>
    <property type="project" value="InterPro"/>
</dbReference>
<evidence type="ECO:0000313" key="5">
    <source>
        <dbReference type="EMBL" id="NHO65921.1"/>
    </source>
</evidence>
<dbReference type="InterPro" id="IPR018060">
    <property type="entry name" value="HTH_AraC"/>
</dbReference>
<evidence type="ECO:0000256" key="3">
    <source>
        <dbReference type="ARBA" id="ARBA00023163"/>
    </source>
</evidence>
<organism evidence="5 6">
    <name type="scientific">Pseudomaricurvus hydrocarbonicus</name>
    <dbReference type="NCBI Taxonomy" id="1470433"/>
    <lineage>
        <taxon>Bacteria</taxon>
        <taxon>Pseudomonadati</taxon>
        <taxon>Pseudomonadota</taxon>
        <taxon>Gammaproteobacteria</taxon>
        <taxon>Cellvibrionales</taxon>
        <taxon>Cellvibrionaceae</taxon>
        <taxon>Pseudomaricurvus</taxon>
    </lineage>
</organism>
<dbReference type="PRINTS" id="PR00032">
    <property type="entry name" value="HTHARAC"/>
</dbReference>
<keyword evidence="3" id="KW-0804">Transcription</keyword>
<dbReference type="InterPro" id="IPR009057">
    <property type="entry name" value="Homeodomain-like_sf"/>
</dbReference>
<comment type="caution">
    <text evidence="5">The sequence shown here is derived from an EMBL/GenBank/DDBJ whole genome shotgun (WGS) entry which is preliminary data.</text>
</comment>
<dbReference type="PANTHER" id="PTHR46796">
    <property type="entry name" value="HTH-TYPE TRANSCRIPTIONAL ACTIVATOR RHAS-RELATED"/>
    <property type="match status" value="1"/>
</dbReference>
<dbReference type="Pfam" id="PF12833">
    <property type="entry name" value="HTH_18"/>
    <property type="match status" value="1"/>
</dbReference>
<dbReference type="Gene3D" id="1.10.10.60">
    <property type="entry name" value="Homeodomain-like"/>
    <property type="match status" value="2"/>
</dbReference>
<dbReference type="PROSITE" id="PS00041">
    <property type="entry name" value="HTH_ARAC_FAMILY_1"/>
    <property type="match status" value="1"/>
</dbReference>
<keyword evidence="1" id="KW-0805">Transcription regulation</keyword>
<dbReference type="Proteomes" id="UP000787472">
    <property type="component" value="Unassembled WGS sequence"/>
</dbReference>
<evidence type="ECO:0000256" key="2">
    <source>
        <dbReference type="ARBA" id="ARBA00023125"/>
    </source>
</evidence>
<protein>
    <submittedName>
        <fullName evidence="5">Helix-turn-helix transcriptional regulator</fullName>
    </submittedName>
</protein>
<dbReference type="InterPro" id="IPR020449">
    <property type="entry name" value="Tscrpt_reg_AraC-type_HTH"/>
</dbReference>
<gene>
    <name evidence="5" type="ORF">G8770_10245</name>
</gene>
<dbReference type="PROSITE" id="PS01124">
    <property type="entry name" value="HTH_ARAC_FAMILY_2"/>
    <property type="match status" value="1"/>
</dbReference>
<dbReference type="AlphaFoldDB" id="A0A9E5JWM3"/>
<dbReference type="SMART" id="SM00342">
    <property type="entry name" value="HTH_ARAC"/>
    <property type="match status" value="1"/>
</dbReference>
<dbReference type="GO" id="GO:0003700">
    <property type="term" value="F:DNA-binding transcription factor activity"/>
    <property type="evidence" value="ECO:0007669"/>
    <property type="project" value="InterPro"/>
</dbReference>
<dbReference type="SUPFAM" id="SSF46689">
    <property type="entry name" value="Homeodomain-like"/>
    <property type="match status" value="1"/>
</dbReference>
<proteinExistence type="predicted"/>
<reference evidence="5" key="1">
    <citation type="submission" date="2020-03" db="EMBL/GenBank/DDBJ databases">
        <authorList>
            <person name="Guo F."/>
        </authorList>
    </citation>
    <scope>NUCLEOTIDE SEQUENCE</scope>
    <source>
        <strain evidence="5">JCM 30134</strain>
    </source>
</reference>
<dbReference type="InterPro" id="IPR018062">
    <property type="entry name" value="HTH_AraC-typ_CS"/>
</dbReference>
<sequence>MMTVNAELNSTLGTAQLVRFHLPDPIDNVMRENEDAYRLDLCLTPRPGNARACYPNRWSSQRFERLGNVFLVPPGEKMQARSDGRCQQESLLLQLHSSSVDEWFDGELEWTSRRLMASLDIRDANIQGLLLRLVQEARQPGFASEMLVELIGAQLAIELSRYCNNVDTSTVAGGLAAWRLRVIDERLQEVQATPNLSELAEMCRLSVRQLTRGFRASRGCSIGDYVANSRIEHAKRLLATDQSVKAIAYTLGFSSPSSFCCAFRRATGDTPGQFRQRFNLTH</sequence>
<name>A0A9E5JWM3_9GAMM</name>
<evidence type="ECO:0000313" key="6">
    <source>
        <dbReference type="Proteomes" id="UP000787472"/>
    </source>
</evidence>
<evidence type="ECO:0000256" key="1">
    <source>
        <dbReference type="ARBA" id="ARBA00023015"/>
    </source>
</evidence>